<dbReference type="STRING" id="1144275.COCOR_07729"/>
<sequence>MKRAPWRFLASLFLGGWLCACASVPKSSATPHEPTDVRLHRAVDHAWAKKPDLAHAELDRVLEDVPLDRSAWIVRACLFLEEGKLDAAARVVARLRELAPEDPEPRVLAALIDQRRLQPKGSWLEAMRQAWFDSGRPSLHHHNDRVELVPEMQNVVAIVWARTEDVEDRFIAMLTGSVSEAQEQWMMDHLSGLRSPVLRLAAFEYFHQRIGPHAVVRARKRGRDLLRSEMVALAARSDHSDLPLLLLLGETSRQEPLTQDELRELERIAELPHYRATRMAGLGDSAQWRLESQGVRYPDWPFYWAAMGTRLLHGPRLLLERLEVTKERLTPEERLRLGHALWKLGGHHREGSTTWEVWKGSELMEQGAQLKGDEAGRAWAAAEVKRDEHAVMAFHQFRFELWPLPTFQREWVEASLYDEQRLAESLLAP</sequence>
<keyword evidence="3" id="KW-1185">Reference proteome</keyword>
<gene>
    <name evidence="2" type="ordered locus">COCOR_07729</name>
</gene>
<dbReference type="KEGG" id="ccx:COCOR_07729"/>
<reference evidence="3" key="2">
    <citation type="submission" date="2012-03" db="EMBL/GenBank/DDBJ databases">
        <title>Genome sequence of the fruiting myxobacterium Corallococcus coralloides DSM 2259.</title>
        <authorList>
            <person name="Huntley S."/>
            <person name="Zhang Y."/>
            <person name="Treuner-Lange A."/>
            <person name="Sensen C.W."/>
            <person name="Sogaard-Andersen L."/>
        </authorList>
    </citation>
    <scope>NUCLEOTIDE SEQUENCE [LARGE SCALE GENOMIC DNA]</scope>
    <source>
        <strain evidence="3">ATCC 25202 / DSM 2259 / NBRC 100086 / M2</strain>
    </source>
</reference>
<dbReference type="Gene3D" id="1.25.40.10">
    <property type="entry name" value="Tetratricopeptide repeat domain"/>
    <property type="match status" value="1"/>
</dbReference>
<evidence type="ECO:0000256" key="1">
    <source>
        <dbReference type="SAM" id="SignalP"/>
    </source>
</evidence>
<feature type="signal peptide" evidence="1">
    <location>
        <begin position="1"/>
        <end position="22"/>
    </location>
</feature>
<feature type="chain" id="PRO_5003615216" description="Lipoprotein" evidence="1">
    <location>
        <begin position="23"/>
        <end position="429"/>
    </location>
</feature>
<evidence type="ECO:0000313" key="3">
    <source>
        <dbReference type="Proteomes" id="UP000007587"/>
    </source>
</evidence>
<name>H8MT82_CORCM</name>
<dbReference type="PROSITE" id="PS51257">
    <property type="entry name" value="PROKAR_LIPOPROTEIN"/>
    <property type="match status" value="1"/>
</dbReference>
<dbReference type="eggNOG" id="COG3063">
    <property type="taxonomic scope" value="Bacteria"/>
</dbReference>
<evidence type="ECO:0008006" key="4">
    <source>
        <dbReference type="Google" id="ProtNLM"/>
    </source>
</evidence>
<dbReference type="InParanoid" id="H8MT82"/>
<accession>H8MT82</accession>
<evidence type="ECO:0000313" key="2">
    <source>
        <dbReference type="EMBL" id="AFE07703.1"/>
    </source>
</evidence>
<dbReference type="AlphaFoldDB" id="H8MT82"/>
<dbReference type="SUPFAM" id="SSF48452">
    <property type="entry name" value="TPR-like"/>
    <property type="match status" value="1"/>
</dbReference>
<organism evidence="2 3">
    <name type="scientific">Corallococcus coralloides (strain ATCC 25202 / DSM 2259 / NBRC 100086 / M2)</name>
    <name type="common">Myxococcus coralloides</name>
    <dbReference type="NCBI Taxonomy" id="1144275"/>
    <lineage>
        <taxon>Bacteria</taxon>
        <taxon>Pseudomonadati</taxon>
        <taxon>Myxococcota</taxon>
        <taxon>Myxococcia</taxon>
        <taxon>Myxococcales</taxon>
        <taxon>Cystobacterineae</taxon>
        <taxon>Myxococcaceae</taxon>
        <taxon>Corallococcus</taxon>
    </lineage>
</organism>
<dbReference type="RefSeq" id="WP_014400507.1">
    <property type="nucleotide sequence ID" value="NC_017030.1"/>
</dbReference>
<keyword evidence="1" id="KW-0732">Signal</keyword>
<dbReference type="EMBL" id="CP003389">
    <property type="protein sequence ID" value="AFE07703.1"/>
    <property type="molecule type" value="Genomic_DNA"/>
</dbReference>
<reference evidence="2 3" key="1">
    <citation type="journal article" date="2012" name="J. Bacteriol.">
        <title>Complete Genome Sequence of the Fruiting Myxobacterium Corallococcus coralloides DSM 2259.</title>
        <authorList>
            <person name="Huntley S."/>
            <person name="Zhang Y."/>
            <person name="Treuner-Lange A."/>
            <person name="Kneip S."/>
            <person name="Sensen C.W."/>
            <person name="Sogaard-Andersen L."/>
        </authorList>
    </citation>
    <scope>NUCLEOTIDE SEQUENCE [LARGE SCALE GENOMIC DNA]</scope>
    <source>
        <strain evidence="3">ATCC 25202 / DSM 2259 / NBRC 100086 / M2</strain>
    </source>
</reference>
<dbReference type="Proteomes" id="UP000007587">
    <property type="component" value="Chromosome"/>
</dbReference>
<protein>
    <recommendedName>
        <fullName evidence="4">Lipoprotein</fullName>
    </recommendedName>
</protein>
<dbReference type="HOGENOM" id="CLU_638910_0_0_7"/>
<proteinExistence type="predicted"/>
<dbReference type="InterPro" id="IPR011990">
    <property type="entry name" value="TPR-like_helical_dom_sf"/>
</dbReference>